<dbReference type="OrthoDB" id="10036512at2759"/>
<gene>
    <name evidence="1" type="ORF">EWB00_002790</name>
</gene>
<organism evidence="1 2">
    <name type="scientific">Schistosoma japonicum</name>
    <name type="common">Blood fluke</name>
    <dbReference type="NCBI Taxonomy" id="6182"/>
    <lineage>
        <taxon>Eukaryota</taxon>
        <taxon>Metazoa</taxon>
        <taxon>Spiralia</taxon>
        <taxon>Lophotrochozoa</taxon>
        <taxon>Platyhelminthes</taxon>
        <taxon>Trematoda</taxon>
        <taxon>Digenea</taxon>
        <taxon>Strigeidida</taxon>
        <taxon>Schistosomatoidea</taxon>
        <taxon>Schistosomatidae</taxon>
        <taxon>Schistosoma</taxon>
    </lineage>
</organism>
<dbReference type="AlphaFoldDB" id="A0A4Z2DAK1"/>
<keyword evidence="2" id="KW-1185">Reference proteome</keyword>
<evidence type="ECO:0000313" key="1">
    <source>
        <dbReference type="EMBL" id="TNN13541.1"/>
    </source>
</evidence>
<proteinExistence type="predicted"/>
<dbReference type="PANTHER" id="PTHR33053:SF9">
    <property type="entry name" value="AGAP000105-PA"/>
    <property type="match status" value="1"/>
</dbReference>
<accession>A0A4Z2DAK1</accession>
<reference evidence="1 2" key="1">
    <citation type="submission" date="2019-03" db="EMBL/GenBank/DDBJ databases">
        <title>An improved genome assembly of the fluke Schistosoma japonicum.</title>
        <authorList>
            <person name="Hu W."/>
            <person name="Luo F."/>
            <person name="Yin M."/>
            <person name="Mo X."/>
            <person name="Sun C."/>
            <person name="Wu Q."/>
            <person name="Zhu B."/>
            <person name="Xiang M."/>
            <person name="Wang J."/>
            <person name="Wang Y."/>
            <person name="Zhang T."/>
            <person name="Xu B."/>
            <person name="Zheng H."/>
            <person name="Feng Z."/>
        </authorList>
    </citation>
    <scope>NUCLEOTIDE SEQUENCE [LARGE SCALE GENOMIC DNA]</scope>
    <source>
        <strain evidence="1">HuSjv2</strain>
        <tissue evidence="1">Worms</tissue>
    </source>
</reference>
<dbReference type="EMBL" id="SKCS01000187">
    <property type="protein sequence ID" value="TNN13541.1"/>
    <property type="molecule type" value="Genomic_DNA"/>
</dbReference>
<comment type="caution">
    <text evidence="1">The sequence shown here is derived from an EMBL/GenBank/DDBJ whole genome shotgun (WGS) entry which is preliminary data.</text>
</comment>
<dbReference type="PANTHER" id="PTHR33053">
    <property type="entry name" value="PROTEIN, PUTATIVE-RELATED"/>
    <property type="match status" value="1"/>
</dbReference>
<sequence length="591" mass="67455">MAGIPSTSQLYNQSTDQQQPSEYWQNEVYCAAAEICLLPGISMKMKKRILEIVHRVCPEWPADPRTLLRRAPTECSRKRVGAGMYLHIGLQKKLKSLLQSDSLITATSLQIQLNIDGLTIYKNSSHQIWPILCRISKPLVTDVFVVGVYGGPTKPSNVNQFLADIVDELTTILNNGVFINNSRCVKCSLAAVICDTPARSTVKMVCGHTSRRGCDKCFAQCRRMSNKMVFPVDKHENRTDLSFRMQEDSYHHVGRSAFERLSIDMVKCFPLDYMHLVCLGVVKKICQLWKDLATERRYGTHPNVIKLINDNITASWSYIPRDFQRKCRPIGEHNHWKATECKQFLLYIGPCILDKLLPKLLYEHFMELAFSIYVLCSQPLHITFLEVIGDQLVHFVNNFAAIYGEQHVVYNVHGLVHLADDVKQHGILDHFSTFPFENFISRLRRLIHGSRHGAISAAARVCEMEAVPTTMSNHPQLQTDNYDHKKQFCTSHGIRISKSQPDCAVIVNGKPGIITDISNNNMLLFRPFKDPKPLFTRPFNSMLINMYICMQVSAEKKYIQLQEIEYKCFSIQRVDGIKIISMPHTFKLGSS</sequence>
<protein>
    <submittedName>
        <fullName evidence="1">Transposase domain-containing isoform 1</fullName>
    </submittedName>
</protein>
<dbReference type="Proteomes" id="UP000311919">
    <property type="component" value="Unassembled WGS sequence"/>
</dbReference>
<name>A0A4Z2DAK1_SCHJA</name>
<evidence type="ECO:0000313" key="2">
    <source>
        <dbReference type="Proteomes" id="UP000311919"/>
    </source>
</evidence>